<evidence type="ECO:0000256" key="6">
    <source>
        <dbReference type="ARBA" id="ARBA00023239"/>
    </source>
</evidence>
<dbReference type="NCBIfam" id="NF003805">
    <property type="entry name" value="PRK05395.1-2"/>
    <property type="match status" value="1"/>
</dbReference>
<dbReference type="UniPathway" id="UPA00053">
    <property type="reaction ID" value="UER00086"/>
</dbReference>
<dbReference type="STRING" id="266117.Rxyl_1588"/>
<feature type="binding site" evidence="7 9">
    <location>
        <begin position="99"/>
        <end position="100"/>
    </location>
    <ligand>
        <name>substrate</name>
    </ligand>
</feature>
<dbReference type="OrthoDB" id="9790793at2"/>
<comment type="catalytic activity">
    <reaction evidence="1 7">
        <text>3-dehydroquinate = 3-dehydroshikimate + H2O</text>
        <dbReference type="Rhea" id="RHEA:21096"/>
        <dbReference type="ChEBI" id="CHEBI:15377"/>
        <dbReference type="ChEBI" id="CHEBI:16630"/>
        <dbReference type="ChEBI" id="CHEBI:32364"/>
        <dbReference type="EC" id="4.2.1.10"/>
    </reaction>
</comment>
<dbReference type="eggNOG" id="COG0757">
    <property type="taxonomic scope" value="Bacteria"/>
</dbReference>
<reference evidence="11 12" key="1">
    <citation type="submission" date="2006-06" db="EMBL/GenBank/DDBJ databases">
        <title>Complete sequence of Rubrobacter xylanophilus DSM 9941.</title>
        <authorList>
            <consortium name="US DOE Joint Genome Institute"/>
            <person name="Copeland A."/>
            <person name="Lucas S."/>
            <person name="Lapidus A."/>
            <person name="Barry K."/>
            <person name="Detter J.C."/>
            <person name="Glavina del Rio T."/>
            <person name="Hammon N."/>
            <person name="Israni S."/>
            <person name="Dalin E."/>
            <person name="Tice H."/>
            <person name="Pitluck S."/>
            <person name="Munk A.C."/>
            <person name="Brettin T."/>
            <person name="Bruce D."/>
            <person name="Han C."/>
            <person name="Tapia R."/>
            <person name="Gilna P."/>
            <person name="Schmutz J."/>
            <person name="Larimer F."/>
            <person name="Land M."/>
            <person name="Hauser L."/>
            <person name="Kyrpides N."/>
            <person name="Lykidis A."/>
            <person name="da Costa M.S."/>
            <person name="Rainey F.A."/>
            <person name="Empadinhas N."/>
            <person name="Jolivet E."/>
            <person name="Battista J.R."/>
            <person name="Richardson P."/>
        </authorList>
    </citation>
    <scope>NUCLEOTIDE SEQUENCE [LARGE SCALE GENOMIC DNA]</scope>
    <source>
        <strain evidence="12">DSM 9941 / NBRC 16129 / PRD-1</strain>
    </source>
</reference>
<evidence type="ECO:0000256" key="10">
    <source>
        <dbReference type="PIRSR" id="PIRSR001399-3"/>
    </source>
</evidence>
<name>Q1AVM8_RUBXD</name>
<feature type="active site" description="Proton donor" evidence="7 8">
    <location>
        <position position="98"/>
    </location>
</feature>
<keyword evidence="7" id="KW-0028">Amino-acid biosynthesis</keyword>
<dbReference type="Gene3D" id="3.40.50.9100">
    <property type="entry name" value="Dehydroquinase, class II"/>
    <property type="match status" value="1"/>
</dbReference>
<gene>
    <name evidence="7" type="primary">aroQ</name>
    <name evidence="11" type="ordered locus">Rxyl_1588</name>
</gene>
<dbReference type="GO" id="GO:0019631">
    <property type="term" value="P:quinate catabolic process"/>
    <property type="evidence" value="ECO:0007669"/>
    <property type="project" value="TreeGrafter"/>
</dbReference>
<dbReference type="PANTHER" id="PTHR21272">
    <property type="entry name" value="CATABOLIC 3-DEHYDROQUINASE"/>
    <property type="match status" value="1"/>
</dbReference>
<comment type="function">
    <text evidence="7">Catalyzes a trans-dehydration via an enolate intermediate.</text>
</comment>
<dbReference type="AlphaFoldDB" id="Q1AVM8"/>
<feature type="active site" description="Proton acceptor" evidence="7 8">
    <location>
        <position position="23"/>
    </location>
</feature>
<sequence>MVRVFVLNGVNLGALGARRPEVYGTLTLGDIERRLRERFPEVEFDFRQTDHEGEMVGFVREARESDGVVINPGAWTHYSYALHDALETIEGVPKVEVHLSNVHAREPWRRHSVISPAVDAVVAGMGPYGYEAAVGYLLRGAEARRGDPSEVNP</sequence>
<dbReference type="PIRSF" id="PIRSF001399">
    <property type="entry name" value="DHquinase_II"/>
    <property type="match status" value="1"/>
</dbReference>
<evidence type="ECO:0000313" key="11">
    <source>
        <dbReference type="EMBL" id="ABG04550.1"/>
    </source>
</evidence>
<dbReference type="EMBL" id="CP000386">
    <property type="protein sequence ID" value="ABG04550.1"/>
    <property type="molecule type" value="Genomic_DNA"/>
</dbReference>
<dbReference type="GO" id="GO:0003855">
    <property type="term" value="F:3-dehydroquinate dehydratase activity"/>
    <property type="evidence" value="ECO:0007669"/>
    <property type="project" value="UniProtKB-UniRule"/>
</dbReference>
<dbReference type="InterPro" id="IPR036441">
    <property type="entry name" value="DHquinase_II_sf"/>
</dbReference>
<feature type="binding site" evidence="7 9">
    <location>
        <position position="84"/>
    </location>
    <ligand>
        <name>substrate</name>
    </ligand>
</feature>
<dbReference type="EC" id="4.2.1.10" evidence="5 7"/>
<dbReference type="RefSeq" id="WP_011564567.1">
    <property type="nucleotide sequence ID" value="NC_008148.1"/>
</dbReference>
<evidence type="ECO:0000256" key="5">
    <source>
        <dbReference type="ARBA" id="ARBA00012060"/>
    </source>
</evidence>
<evidence type="ECO:0000256" key="8">
    <source>
        <dbReference type="PIRSR" id="PIRSR001399-1"/>
    </source>
</evidence>
<dbReference type="KEGG" id="rxy:Rxyl_1588"/>
<dbReference type="SUPFAM" id="SSF52304">
    <property type="entry name" value="Type II 3-dehydroquinate dehydratase"/>
    <property type="match status" value="1"/>
</dbReference>
<dbReference type="PANTHER" id="PTHR21272:SF3">
    <property type="entry name" value="CATABOLIC 3-DEHYDROQUINASE"/>
    <property type="match status" value="1"/>
</dbReference>
<dbReference type="HOGENOM" id="CLU_090968_2_0_11"/>
<evidence type="ECO:0000256" key="7">
    <source>
        <dbReference type="HAMAP-Rule" id="MF_00169"/>
    </source>
</evidence>
<dbReference type="GO" id="GO:0009423">
    <property type="term" value="P:chorismate biosynthetic process"/>
    <property type="evidence" value="ECO:0007669"/>
    <property type="project" value="UniProtKB-UniRule"/>
</dbReference>
<comment type="similarity">
    <text evidence="3 7">Belongs to the type-II 3-dehydroquinase family.</text>
</comment>
<evidence type="ECO:0000313" key="12">
    <source>
        <dbReference type="Proteomes" id="UP000006637"/>
    </source>
</evidence>
<dbReference type="NCBIfam" id="NF003807">
    <property type="entry name" value="PRK05395.1-4"/>
    <property type="match status" value="1"/>
</dbReference>
<dbReference type="GO" id="GO:0008652">
    <property type="term" value="P:amino acid biosynthetic process"/>
    <property type="evidence" value="ECO:0007669"/>
    <property type="project" value="UniProtKB-KW"/>
</dbReference>
<proteinExistence type="inferred from homology"/>
<keyword evidence="6 7" id="KW-0456">Lyase</keyword>
<dbReference type="Proteomes" id="UP000006637">
    <property type="component" value="Chromosome"/>
</dbReference>
<dbReference type="GO" id="GO:0009073">
    <property type="term" value="P:aromatic amino acid family biosynthetic process"/>
    <property type="evidence" value="ECO:0007669"/>
    <property type="project" value="UniProtKB-KW"/>
</dbReference>
<keyword evidence="12" id="KW-1185">Reference proteome</keyword>
<evidence type="ECO:0000256" key="2">
    <source>
        <dbReference type="ARBA" id="ARBA00004902"/>
    </source>
</evidence>
<feature type="binding site" evidence="7 9">
    <location>
        <position position="71"/>
    </location>
    <ligand>
        <name>substrate</name>
    </ligand>
</feature>
<protein>
    <recommendedName>
        <fullName evidence="5 7">3-dehydroquinate dehydratase</fullName>
        <shortName evidence="7">3-dehydroquinase</shortName>
        <ecNumber evidence="5 7">4.2.1.10</ecNumber>
    </recommendedName>
    <alternativeName>
        <fullName evidence="7">Type II DHQase</fullName>
    </alternativeName>
</protein>
<evidence type="ECO:0000256" key="1">
    <source>
        <dbReference type="ARBA" id="ARBA00001864"/>
    </source>
</evidence>
<comment type="subunit">
    <text evidence="4 7">Homododecamer.</text>
</comment>
<feature type="binding site" evidence="7 9">
    <location>
        <position position="109"/>
    </location>
    <ligand>
        <name>substrate</name>
    </ligand>
</feature>
<evidence type="ECO:0000256" key="4">
    <source>
        <dbReference type="ARBA" id="ARBA00011193"/>
    </source>
</evidence>
<organism evidence="11 12">
    <name type="scientific">Rubrobacter xylanophilus (strain DSM 9941 / JCM 11954 / NBRC 16129 / PRD-1)</name>
    <dbReference type="NCBI Taxonomy" id="266117"/>
    <lineage>
        <taxon>Bacteria</taxon>
        <taxon>Bacillati</taxon>
        <taxon>Actinomycetota</taxon>
        <taxon>Rubrobacteria</taxon>
        <taxon>Rubrobacterales</taxon>
        <taxon>Rubrobacteraceae</taxon>
        <taxon>Rubrobacter</taxon>
    </lineage>
</organism>
<dbReference type="HAMAP" id="MF_00169">
    <property type="entry name" value="AroQ"/>
    <property type="match status" value="1"/>
</dbReference>
<dbReference type="CDD" id="cd00466">
    <property type="entry name" value="DHQase_II"/>
    <property type="match status" value="1"/>
</dbReference>
<feature type="binding site" evidence="7 9">
    <location>
        <position position="77"/>
    </location>
    <ligand>
        <name>substrate</name>
    </ligand>
</feature>
<accession>Q1AVM8</accession>
<dbReference type="InterPro" id="IPR001874">
    <property type="entry name" value="DHquinase_II"/>
</dbReference>
<keyword evidence="7" id="KW-0057">Aromatic amino acid biosynthesis</keyword>
<evidence type="ECO:0000256" key="3">
    <source>
        <dbReference type="ARBA" id="ARBA00011037"/>
    </source>
</evidence>
<feature type="site" description="Transition state stabilizer" evidence="7 10">
    <location>
        <position position="18"/>
    </location>
</feature>
<evidence type="ECO:0000256" key="9">
    <source>
        <dbReference type="PIRSR" id="PIRSR001399-2"/>
    </source>
</evidence>
<comment type="pathway">
    <text evidence="2 7">Metabolic intermediate biosynthesis; chorismate biosynthesis; chorismate from D-erythrose 4-phosphate and phosphoenolpyruvate: step 3/7.</text>
</comment>
<dbReference type="PhylomeDB" id="Q1AVM8"/>
<dbReference type="Pfam" id="PF01220">
    <property type="entry name" value="DHquinase_II"/>
    <property type="match status" value="1"/>
</dbReference>